<dbReference type="RefSeq" id="WP_165933589.1">
    <property type="nucleotide sequence ID" value="NZ_SMAI01000001.1"/>
</dbReference>
<evidence type="ECO:0000313" key="3">
    <source>
        <dbReference type="EMBL" id="TCT07549.1"/>
    </source>
</evidence>
<feature type="modified residue" description="4-aspartylphosphate" evidence="1">
    <location>
        <position position="57"/>
    </location>
</feature>
<comment type="caution">
    <text evidence="3">The sequence shown here is derived from an EMBL/GenBank/DDBJ whole genome shotgun (WGS) entry which is preliminary data.</text>
</comment>
<dbReference type="InterPro" id="IPR001789">
    <property type="entry name" value="Sig_transdc_resp-reg_receiver"/>
</dbReference>
<dbReference type="GO" id="GO:0000160">
    <property type="term" value="P:phosphorelay signal transduction system"/>
    <property type="evidence" value="ECO:0007669"/>
    <property type="project" value="InterPro"/>
</dbReference>
<evidence type="ECO:0000256" key="1">
    <source>
        <dbReference type="PROSITE-ProRule" id="PRU00169"/>
    </source>
</evidence>
<gene>
    <name evidence="3" type="ORF">EDC64_10167</name>
</gene>
<dbReference type="Proteomes" id="UP000294664">
    <property type="component" value="Unassembled WGS sequence"/>
</dbReference>
<dbReference type="AlphaFoldDB" id="A0A4R3M5M0"/>
<dbReference type="EMBL" id="SMAI01000001">
    <property type="protein sequence ID" value="TCT07549.1"/>
    <property type="molecule type" value="Genomic_DNA"/>
</dbReference>
<sequence length="139" mass="14791">MDLSGKRILIVEDEWLVALGLEDNLRSLGCVVIGPVASLGEAMDIAEATEADAAILDVNLRGEYVYPAAEILADRGIPLIFCSGFVGTMPLPERFSESARVPKPYTSRAIAQTLAATLAGSPEMEPAFHPPSGRNDAHI</sequence>
<name>A0A4R3M5M0_9HYPH</name>
<feature type="domain" description="Response regulatory" evidence="2">
    <location>
        <begin position="7"/>
        <end position="118"/>
    </location>
</feature>
<protein>
    <submittedName>
        <fullName evidence="3">CheY-like chemotaxis protein</fullName>
    </submittedName>
</protein>
<evidence type="ECO:0000313" key="4">
    <source>
        <dbReference type="Proteomes" id="UP000294664"/>
    </source>
</evidence>
<keyword evidence="1" id="KW-0597">Phosphoprotein</keyword>
<dbReference type="PROSITE" id="PS50110">
    <property type="entry name" value="RESPONSE_REGULATORY"/>
    <property type="match status" value="1"/>
</dbReference>
<proteinExistence type="predicted"/>
<dbReference type="SMART" id="SM00448">
    <property type="entry name" value="REC"/>
    <property type="match status" value="1"/>
</dbReference>
<dbReference type="SUPFAM" id="SSF52172">
    <property type="entry name" value="CheY-like"/>
    <property type="match status" value="1"/>
</dbReference>
<reference evidence="3 4" key="1">
    <citation type="submission" date="2019-03" db="EMBL/GenBank/DDBJ databases">
        <title>Genomic Encyclopedia of Type Strains, Phase IV (KMG-IV): sequencing the most valuable type-strain genomes for metagenomic binning, comparative biology and taxonomic classification.</title>
        <authorList>
            <person name="Goeker M."/>
        </authorList>
    </citation>
    <scope>NUCLEOTIDE SEQUENCE [LARGE SCALE GENOMIC DNA]</scope>
    <source>
        <strain evidence="3 4">DSM 9035</strain>
    </source>
</reference>
<dbReference type="InterPro" id="IPR011006">
    <property type="entry name" value="CheY-like_superfamily"/>
</dbReference>
<keyword evidence="4" id="KW-1185">Reference proteome</keyword>
<organism evidence="3 4">
    <name type="scientific">Aquabacter spiritensis</name>
    <dbReference type="NCBI Taxonomy" id="933073"/>
    <lineage>
        <taxon>Bacteria</taxon>
        <taxon>Pseudomonadati</taxon>
        <taxon>Pseudomonadota</taxon>
        <taxon>Alphaproteobacteria</taxon>
        <taxon>Hyphomicrobiales</taxon>
        <taxon>Xanthobacteraceae</taxon>
        <taxon>Aquabacter</taxon>
    </lineage>
</organism>
<accession>A0A4R3M5M0</accession>
<evidence type="ECO:0000259" key="2">
    <source>
        <dbReference type="PROSITE" id="PS50110"/>
    </source>
</evidence>
<dbReference type="Gene3D" id="3.40.50.2300">
    <property type="match status" value="1"/>
</dbReference>